<gene>
    <name evidence="10" type="ORF">CANCADRAFT_31259</name>
</gene>
<dbReference type="InterPro" id="IPR017853">
    <property type="entry name" value="GH"/>
</dbReference>
<evidence type="ECO:0000256" key="1">
    <source>
        <dbReference type="ARBA" id="ARBA00007806"/>
    </source>
</evidence>
<dbReference type="Pfam" id="PF21365">
    <property type="entry name" value="Glyco_hydro_31_3rd"/>
    <property type="match status" value="1"/>
</dbReference>
<dbReference type="GO" id="GO:0005975">
    <property type="term" value="P:carbohydrate metabolic process"/>
    <property type="evidence" value="ECO:0007669"/>
    <property type="project" value="InterPro"/>
</dbReference>
<feature type="domain" description="Glycosyl hydrolase family 31 C-terminal" evidence="9">
    <location>
        <begin position="606"/>
        <end position="691"/>
    </location>
</feature>
<protein>
    <recommendedName>
        <fullName evidence="5">alpha-D-xyloside xylohydrolase</fullName>
        <ecNumber evidence="5">3.2.1.177</ecNumber>
    </recommendedName>
</protein>
<comment type="similarity">
    <text evidence="1 6">Belongs to the glycosyl hydrolase 31 family.</text>
</comment>
<evidence type="ECO:0000256" key="6">
    <source>
        <dbReference type="RuleBase" id="RU361185"/>
    </source>
</evidence>
<dbReference type="Gene3D" id="3.20.20.80">
    <property type="entry name" value="Glycosidases"/>
    <property type="match status" value="1"/>
</dbReference>
<dbReference type="FunFam" id="3.20.20.80:FF:000053">
    <property type="entry name" value="Alpha-xylosidase YicI"/>
    <property type="match status" value="1"/>
</dbReference>
<keyword evidence="3 6" id="KW-0326">Glycosidase</keyword>
<dbReference type="GO" id="GO:0061634">
    <property type="term" value="F:alpha-D-xyloside xylohydrolase"/>
    <property type="evidence" value="ECO:0007669"/>
    <property type="project" value="UniProtKB-EC"/>
</dbReference>
<dbReference type="AlphaFoldDB" id="A0A1E4TEX4"/>
<dbReference type="InterPro" id="IPR013780">
    <property type="entry name" value="Glyco_hydro_b"/>
</dbReference>
<evidence type="ECO:0000313" key="11">
    <source>
        <dbReference type="Proteomes" id="UP000095023"/>
    </source>
</evidence>
<dbReference type="SUPFAM" id="SSF74650">
    <property type="entry name" value="Galactose mutarotase-like"/>
    <property type="match status" value="1"/>
</dbReference>
<dbReference type="PANTHER" id="PTHR43053:SF4">
    <property type="entry name" value="MYOGENESIS-REGULATING GLYCOSIDASE"/>
    <property type="match status" value="1"/>
</dbReference>
<dbReference type="PANTHER" id="PTHR43053">
    <property type="entry name" value="GLYCOSIDASE FAMILY 31"/>
    <property type="match status" value="1"/>
</dbReference>
<evidence type="ECO:0000259" key="8">
    <source>
        <dbReference type="Pfam" id="PF13802"/>
    </source>
</evidence>
<dbReference type="Pfam" id="PF01055">
    <property type="entry name" value="Glyco_hydro_31_2nd"/>
    <property type="match status" value="1"/>
</dbReference>
<evidence type="ECO:0000256" key="2">
    <source>
        <dbReference type="ARBA" id="ARBA00022801"/>
    </source>
</evidence>
<dbReference type="EMBL" id="KV453842">
    <property type="protein sequence ID" value="ODV90243.1"/>
    <property type="molecule type" value="Genomic_DNA"/>
</dbReference>
<dbReference type="GO" id="GO:0030246">
    <property type="term" value="F:carbohydrate binding"/>
    <property type="evidence" value="ECO:0007669"/>
    <property type="project" value="InterPro"/>
</dbReference>
<name>A0A1E4TEX4_9ASCO</name>
<dbReference type="NCBIfam" id="NF007940">
    <property type="entry name" value="PRK10658.1"/>
    <property type="match status" value="1"/>
</dbReference>
<dbReference type="OrthoDB" id="1334205at2759"/>
<proteinExistence type="inferred from homology"/>
<evidence type="ECO:0000259" key="9">
    <source>
        <dbReference type="Pfam" id="PF21365"/>
    </source>
</evidence>
<dbReference type="InterPro" id="IPR050985">
    <property type="entry name" value="Alpha-glycosidase_related"/>
</dbReference>
<evidence type="ECO:0000313" key="10">
    <source>
        <dbReference type="EMBL" id="ODV90243.1"/>
    </source>
</evidence>
<comment type="catalytic activity">
    <reaction evidence="4">
        <text>Hydrolysis of terminal, non-reducing alpha-D-xylose residues with release of alpha-D-xylose.</text>
        <dbReference type="EC" id="3.2.1.177"/>
    </reaction>
</comment>
<keyword evidence="2 6" id="KW-0378">Hydrolase</keyword>
<dbReference type="EC" id="3.2.1.177" evidence="5"/>
<accession>A0A1E4TEX4</accession>
<dbReference type="Gene3D" id="2.60.40.1180">
    <property type="entry name" value="Golgi alpha-mannosidase II"/>
    <property type="match status" value="2"/>
</dbReference>
<feature type="domain" description="Glycoside hydrolase family 31 TIM barrel" evidence="7">
    <location>
        <begin position="280"/>
        <end position="598"/>
    </location>
</feature>
<sequence>MKFTDGCWHTRAGVVIDWATEVFKGEARDDSLYAMSCSKPINFRGDTLNNPTLTMEVTSPADNTLRLFGYHWKAQANSRKGPFFELFPDEHPQNNKISTSKSENGLHMDAGPLSVDINTAKKSYGLEIKGDGKLLTKLGWRSFGYIKDNTNATNPQAQYTDPLKGSRYTTYQFQLSVGEKIYGLGEKFGPLIRNGQSIDLFNEDGGTGSDISYKNVPFYISNRGYGVFINSSARLSYEFQSERTARVNIAIPGEELDAYIVYGPSPKEIIDRYTILTGRPALPPIWTLGLWMSTSFTTNYDENTVNSFIDGLHDREIDFDVFHYDCFWMKGFQWCDFEFDAEFFPDAKAQLARLKQRGKHICVWINSYIAQESKLFDEGAKNGYFLKTPDGGVWQYDFWQAGMGFVDFTNPEAVAWYQSKLEALCDIGVDSFKTDFGERIPIGNVVYHDGSDPARMHNYYPFLYNKVVFEVLLKKYGKNHAAVFARSATAGVQRFPVHWGGDPFSTYEAMSEQLRGGISLGLTGFGYWAHDIGGFEGNPDPGLYKRWIAFGLLSSHSRLHGSGSFRAPWLIDSTGEADKVLKHFVDNKHTLRSYIYSQALVAHTRGTPILRGMFLEFEKDPVCWNLDTQYMLGDRLLVAPVFNNEGDVQYYVPAGKWYGILDGKFREGPGYISETHDYFSIPLLLRPGTAIAIGQTKREYDWTDGLTVLVNPAPGSTTDMTVVIPHQETLGEVAATITLSPNGRDISVKVDGTMKSDWRIKIAGSDSTTTVGKSDVAATVTY</sequence>
<keyword evidence="11" id="KW-1185">Reference proteome</keyword>
<dbReference type="CDD" id="cd14752">
    <property type="entry name" value="GH31_N"/>
    <property type="match status" value="1"/>
</dbReference>
<dbReference type="CDD" id="cd06593">
    <property type="entry name" value="GH31_xylosidase_YicI"/>
    <property type="match status" value="1"/>
</dbReference>
<evidence type="ECO:0000256" key="3">
    <source>
        <dbReference type="ARBA" id="ARBA00023295"/>
    </source>
</evidence>
<dbReference type="InterPro" id="IPR011013">
    <property type="entry name" value="Gal_mutarotase_sf_dom"/>
</dbReference>
<dbReference type="Gene3D" id="2.60.40.1760">
    <property type="entry name" value="glycosyl hydrolase (family 31)"/>
    <property type="match status" value="1"/>
</dbReference>
<feature type="domain" description="Glycoside hydrolase family 31 N-terminal" evidence="8">
    <location>
        <begin position="54"/>
        <end position="236"/>
    </location>
</feature>
<dbReference type="SUPFAM" id="SSF117125">
    <property type="entry name" value="Putative glucosidase YicI, C-terminal domain"/>
    <property type="match status" value="1"/>
</dbReference>
<dbReference type="SUPFAM" id="SSF51445">
    <property type="entry name" value="(Trans)glycosidases"/>
    <property type="match status" value="1"/>
</dbReference>
<evidence type="ECO:0000256" key="4">
    <source>
        <dbReference type="ARBA" id="ARBA00052064"/>
    </source>
</evidence>
<dbReference type="SUPFAM" id="SSF51011">
    <property type="entry name" value="Glycosyl hydrolase domain"/>
    <property type="match status" value="1"/>
</dbReference>
<dbReference type="InterPro" id="IPR025887">
    <property type="entry name" value="Glyco_hydro_31_N_dom"/>
</dbReference>
<evidence type="ECO:0000259" key="7">
    <source>
        <dbReference type="Pfam" id="PF01055"/>
    </source>
</evidence>
<reference evidence="11" key="1">
    <citation type="submission" date="2016-02" db="EMBL/GenBank/DDBJ databases">
        <title>Comparative genomics of biotechnologically important yeasts.</title>
        <authorList>
            <consortium name="DOE Joint Genome Institute"/>
            <person name="Riley R."/>
            <person name="Haridas S."/>
            <person name="Wolfe K.H."/>
            <person name="Lopes M.R."/>
            <person name="Hittinger C.T."/>
            <person name="Goker M."/>
            <person name="Salamov A."/>
            <person name="Wisecaver J."/>
            <person name="Long T.M."/>
            <person name="Aerts A.L."/>
            <person name="Barry K."/>
            <person name="Choi C."/>
            <person name="Clum A."/>
            <person name="Coughlan A.Y."/>
            <person name="Deshpande S."/>
            <person name="Douglass A.P."/>
            <person name="Hanson S.J."/>
            <person name="Klenk H.-P."/>
            <person name="Labutti K."/>
            <person name="Lapidus A."/>
            <person name="Lindquist E."/>
            <person name="Lipzen A."/>
            <person name="Meier-Kolthoff J.P."/>
            <person name="Ohm R.A."/>
            <person name="Otillar R.P."/>
            <person name="Pangilinan J."/>
            <person name="Peng Y."/>
            <person name="Rokas A."/>
            <person name="Rosa C.A."/>
            <person name="Scheuner C."/>
            <person name="Sibirny A.A."/>
            <person name="Slot J.C."/>
            <person name="Stielow J.B."/>
            <person name="Sun H."/>
            <person name="Kurtzman C.P."/>
            <person name="Blackwell M."/>
            <person name="Jeffries T.W."/>
            <person name="Grigoriev I.V."/>
        </authorList>
    </citation>
    <scope>NUCLEOTIDE SEQUENCE [LARGE SCALE GENOMIC DNA]</scope>
    <source>
        <strain evidence="11">NRRL Y-17796</strain>
    </source>
</reference>
<dbReference type="InterPro" id="IPR048395">
    <property type="entry name" value="Glyco_hydro_31_C"/>
</dbReference>
<evidence type="ECO:0000256" key="5">
    <source>
        <dbReference type="ARBA" id="ARBA00066962"/>
    </source>
</evidence>
<dbReference type="Pfam" id="PF13802">
    <property type="entry name" value="Gal_mutarotas_2"/>
    <property type="match status" value="1"/>
</dbReference>
<dbReference type="Proteomes" id="UP000095023">
    <property type="component" value="Unassembled WGS sequence"/>
</dbReference>
<organism evidence="10 11">
    <name type="scientific">Tortispora caseinolytica NRRL Y-17796</name>
    <dbReference type="NCBI Taxonomy" id="767744"/>
    <lineage>
        <taxon>Eukaryota</taxon>
        <taxon>Fungi</taxon>
        <taxon>Dikarya</taxon>
        <taxon>Ascomycota</taxon>
        <taxon>Saccharomycotina</taxon>
        <taxon>Trigonopsidomycetes</taxon>
        <taxon>Trigonopsidales</taxon>
        <taxon>Trigonopsidaceae</taxon>
        <taxon>Tortispora</taxon>
    </lineage>
</organism>
<dbReference type="InterPro" id="IPR000322">
    <property type="entry name" value="Glyco_hydro_31_TIM"/>
</dbReference>